<feature type="transmembrane region" description="Helical" evidence="1">
    <location>
        <begin position="78"/>
        <end position="101"/>
    </location>
</feature>
<feature type="transmembrane region" description="Helical" evidence="1">
    <location>
        <begin position="247"/>
        <end position="267"/>
    </location>
</feature>
<keyword evidence="1" id="KW-0472">Membrane</keyword>
<organism evidence="2 3">
    <name type="scientific">Hyaloscypha variabilis (strain UAMH 11265 / GT02V1 / F)</name>
    <name type="common">Meliniomyces variabilis</name>
    <dbReference type="NCBI Taxonomy" id="1149755"/>
    <lineage>
        <taxon>Eukaryota</taxon>
        <taxon>Fungi</taxon>
        <taxon>Dikarya</taxon>
        <taxon>Ascomycota</taxon>
        <taxon>Pezizomycotina</taxon>
        <taxon>Leotiomycetes</taxon>
        <taxon>Helotiales</taxon>
        <taxon>Hyaloscyphaceae</taxon>
        <taxon>Hyaloscypha</taxon>
        <taxon>Hyaloscypha variabilis</taxon>
    </lineage>
</organism>
<name>A0A2J6S5I1_HYAVF</name>
<reference evidence="2 3" key="1">
    <citation type="submission" date="2016-04" db="EMBL/GenBank/DDBJ databases">
        <title>A degradative enzymes factory behind the ericoid mycorrhizal symbiosis.</title>
        <authorList>
            <consortium name="DOE Joint Genome Institute"/>
            <person name="Martino E."/>
            <person name="Morin E."/>
            <person name="Grelet G."/>
            <person name="Kuo A."/>
            <person name="Kohler A."/>
            <person name="Daghino S."/>
            <person name="Barry K."/>
            <person name="Choi C."/>
            <person name="Cichocki N."/>
            <person name="Clum A."/>
            <person name="Copeland A."/>
            <person name="Hainaut M."/>
            <person name="Haridas S."/>
            <person name="Labutti K."/>
            <person name="Lindquist E."/>
            <person name="Lipzen A."/>
            <person name="Khouja H.-R."/>
            <person name="Murat C."/>
            <person name="Ohm R."/>
            <person name="Olson A."/>
            <person name="Spatafora J."/>
            <person name="Veneault-Fourrey C."/>
            <person name="Henrissat B."/>
            <person name="Grigoriev I."/>
            <person name="Martin F."/>
            <person name="Perotto S."/>
        </authorList>
    </citation>
    <scope>NUCLEOTIDE SEQUENCE [LARGE SCALE GENOMIC DNA]</scope>
    <source>
        <strain evidence="2 3">F</strain>
    </source>
</reference>
<keyword evidence="3" id="KW-1185">Reference proteome</keyword>
<accession>A0A2J6S5I1</accession>
<protein>
    <submittedName>
        <fullName evidence="2">Uncharacterized protein</fullName>
    </submittedName>
</protein>
<evidence type="ECO:0000256" key="1">
    <source>
        <dbReference type="SAM" id="Phobius"/>
    </source>
</evidence>
<evidence type="ECO:0000313" key="3">
    <source>
        <dbReference type="Proteomes" id="UP000235786"/>
    </source>
</evidence>
<proteinExistence type="predicted"/>
<keyword evidence="1" id="KW-1133">Transmembrane helix</keyword>
<feature type="transmembrane region" description="Helical" evidence="1">
    <location>
        <begin position="183"/>
        <end position="201"/>
    </location>
</feature>
<gene>
    <name evidence="2" type="ORF">L207DRAFT_612436</name>
</gene>
<dbReference type="Proteomes" id="UP000235786">
    <property type="component" value="Unassembled WGS sequence"/>
</dbReference>
<evidence type="ECO:0000313" key="2">
    <source>
        <dbReference type="EMBL" id="PMD46017.1"/>
    </source>
</evidence>
<sequence length="300" mass="32724">MILPTLNVKLFLFVAFTFFLVSGLYGPFTTALPTSSLARSGGCSQIVSTRQAASENPPERAPSPRALAKRGLAPGFKVLIVIVAVVVLGGGAVVSAAISGLPPNEIGCYWMKVVGIIARYWASRAGSQVLESTVKQYQLHLPLHLALPTVKSNAKHIKSHSLPVALSQIQSIEMDFRVQFSSLQLLLITALLLICGLHPVVTSAHRLASRAELGSDSVSLQKRASNFDRATQLANVTRALAKRDITMAHWILIGIILVVACSFIYWWKCVRPRKLAQQQEDDEEDPKKKSRLGQLLKVLI</sequence>
<dbReference type="EMBL" id="KZ613939">
    <property type="protein sequence ID" value="PMD46017.1"/>
    <property type="molecule type" value="Genomic_DNA"/>
</dbReference>
<dbReference type="AlphaFoldDB" id="A0A2J6S5I1"/>
<keyword evidence="1" id="KW-0812">Transmembrane</keyword>